<dbReference type="Gene3D" id="1.10.10.10">
    <property type="entry name" value="Winged helix-like DNA-binding domain superfamily/Winged helix DNA-binding domain"/>
    <property type="match status" value="1"/>
</dbReference>
<dbReference type="PRINTS" id="PR00037">
    <property type="entry name" value="HTHLACR"/>
</dbReference>
<dbReference type="GO" id="GO:0003700">
    <property type="term" value="F:DNA-binding transcription factor activity"/>
    <property type="evidence" value="ECO:0007669"/>
    <property type="project" value="InterPro"/>
</dbReference>
<dbReference type="InterPro" id="IPR036390">
    <property type="entry name" value="WH_DNA-bd_sf"/>
</dbReference>
<dbReference type="InterPro" id="IPR036388">
    <property type="entry name" value="WH-like_DNA-bd_sf"/>
</dbReference>
<keyword evidence="6" id="KW-1185">Reference proteome</keyword>
<dbReference type="InterPro" id="IPR037171">
    <property type="entry name" value="NagB/RpiA_transferase-like"/>
</dbReference>
<dbReference type="InterPro" id="IPR050313">
    <property type="entry name" value="Carb_Metab_HTH_regulators"/>
</dbReference>
<dbReference type="Gene3D" id="3.40.50.1360">
    <property type="match status" value="1"/>
</dbReference>
<keyword evidence="2" id="KW-0238">DNA-binding</keyword>
<dbReference type="GO" id="GO:0003677">
    <property type="term" value="F:DNA binding"/>
    <property type="evidence" value="ECO:0007669"/>
    <property type="project" value="UniProtKB-KW"/>
</dbReference>
<dbReference type="AlphaFoldDB" id="A0A199NRX4"/>
<dbReference type="Pfam" id="PF08220">
    <property type="entry name" value="HTH_DeoR"/>
    <property type="match status" value="1"/>
</dbReference>
<evidence type="ECO:0000259" key="4">
    <source>
        <dbReference type="PROSITE" id="PS51000"/>
    </source>
</evidence>
<evidence type="ECO:0000256" key="3">
    <source>
        <dbReference type="ARBA" id="ARBA00023163"/>
    </source>
</evidence>
<feature type="domain" description="HTH deoR-type" evidence="4">
    <location>
        <begin position="9"/>
        <end position="64"/>
    </location>
</feature>
<dbReference type="InterPro" id="IPR001034">
    <property type="entry name" value="DeoR_HTH"/>
</dbReference>
<dbReference type="RefSeq" id="WP_064725744.1">
    <property type="nucleotide sequence ID" value="NZ_JBFBMA010000006.1"/>
</dbReference>
<dbReference type="PROSITE" id="PS51000">
    <property type="entry name" value="HTH_DEOR_2"/>
    <property type="match status" value="1"/>
</dbReference>
<dbReference type="Proteomes" id="UP000053171">
    <property type="component" value="Unassembled WGS sequence"/>
</dbReference>
<keyword evidence="3" id="KW-0804">Transcription</keyword>
<dbReference type="SMART" id="SM00420">
    <property type="entry name" value="HTH_DEOR"/>
    <property type="match status" value="1"/>
</dbReference>
<evidence type="ECO:0000313" key="6">
    <source>
        <dbReference type="Proteomes" id="UP000053171"/>
    </source>
</evidence>
<protein>
    <recommendedName>
        <fullName evidence="4">HTH deoR-type domain-containing protein</fullName>
    </recommendedName>
</protein>
<evidence type="ECO:0000313" key="5">
    <source>
        <dbReference type="EMBL" id="OAX51348.1"/>
    </source>
</evidence>
<keyword evidence="1" id="KW-0805">Transcription regulation</keyword>
<evidence type="ECO:0000256" key="2">
    <source>
        <dbReference type="ARBA" id="ARBA00023125"/>
    </source>
</evidence>
<proteinExistence type="predicted"/>
<dbReference type="Pfam" id="PF00455">
    <property type="entry name" value="DeoRC"/>
    <property type="match status" value="1"/>
</dbReference>
<organism evidence="5 6">
    <name type="scientific">Rothia kristinae</name>
    <dbReference type="NCBI Taxonomy" id="37923"/>
    <lineage>
        <taxon>Bacteria</taxon>
        <taxon>Bacillati</taxon>
        <taxon>Actinomycetota</taxon>
        <taxon>Actinomycetes</taxon>
        <taxon>Micrococcales</taxon>
        <taxon>Micrococcaceae</taxon>
        <taxon>Rothia</taxon>
    </lineage>
</organism>
<dbReference type="InterPro" id="IPR018356">
    <property type="entry name" value="Tscrpt_reg_HTH_DeoR_CS"/>
</dbReference>
<dbReference type="PROSITE" id="PS00894">
    <property type="entry name" value="HTH_DEOR_1"/>
    <property type="match status" value="1"/>
</dbReference>
<dbReference type="EMBL" id="LJBJ02000022">
    <property type="protein sequence ID" value="OAX51348.1"/>
    <property type="molecule type" value="Genomic_DNA"/>
</dbReference>
<dbReference type="SUPFAM" id="SSF100950">
    <property type="entry name" value="NagB/RpiA/CoA transferase-like"/>
    <property type="match status" value="1"/>
</dbReference>
<dbReference type="PANTHER" id="PTHR30363:SF44">
    <property type="entry name" value="AGA OPERON TRANSCRIPTIONAL REPRESSOR-RELATED"/>
    <property type="match status" value="1"/>
</dbReference>
<reference evidence="5" key="1">
    <citation type="submission" date="2016-06" db="EMBL/GenBank/DDBJ databases">
        <title>Identification of putative biosynthetic pathways for the production of bioactive secondary metabolites by the marine actinomycete Kocuria kristinae RUTW2-3.</title>
        <authorList>
            <person name="Waterworth S.C."/>
            <person name="Walmsley T.A."/>
            <person name="Matongo T."/>
            <person name="Davies-Coleman M.T."/>
            <person name="Dorrington R.A."/>
        </authorList>
    </citation>
    <scope>NUCLEOTIDE SEQUENCE [LARGE SCALE GENOMIC DNA]</scope>
    <source>
        <strain evidence="5">RUTW2-3</strain>
    </source>
</reference>
<dbReference type="SMART" id="SM01134">
    <property type="entry name" value="DeoRC"/>
    <property type="match status" value="1"/>
</dbReference>
<evidence type="ECO:0000256" key="1">
    <source>
        <dbReference type="ARBA" id="ARBA00023015"/>
    </source>
</evidence>
<gene>
    <name evidence="5" type="ORF">AN277_0209220</name>
</gene>
<name>A0A199NRX4_9MICC</name>
<accession>A0A199NRX4</accession>
<dbReference type="SUPFAM" id="SSF46785">
    <property type="entry name" value="Winged helix' DNA-binding domain"/>
    <property type="match status" value="1"/>
</dbReference>
<sequence>MRAQSTDFAEQRRRKIADLVRRAGSVRLADLVQPFGVSEPTLRKDLTALEQEGLLRRTHGGAIAIETRPQSTNDARKARHIEAKRAIAACCAEMVQEGQSVFLDSGTTIEVLAEHLERDAVNVLTNSIGAAMAVAERPGLRHTLLGGEYKRVGGSLSGAITVETLSRFHVDTAFIGVSGITPQGIFTVDVAEGYVKQAAIQAARRVVVPLDTSKVGYQDFYHLAALGVIDDIVTEAPHEDLARWCAEHGVRLHTA</sequence>
<dbReference type="PANTHER" id="PTHR30363">
    <property type="entry name" value="HTH-TYPE TRANSCRIPTIONAL REGULATOR SRLR-RELATED"/>
    <property type="match status" value="1"/>
</dbReference>
<dbReference type="InterPro" id="IPR014036">
    <property type="entry name" value="DeoR-like_C"/>
</dbReference>
<comment type="caution">
    <text evidence="5">The sequence shown here is derived from an EMBL/GenBank/DDBJ whole genome shotgun (WGS) entry which is preliminary data.</text>
</comment>